<keyword evidence="2" id="KW-1185">Reference proteome</keyword>
<evidence type="ECO:0008006" key="3">
    <source>
        <dbReference type="Google" id="ProtNLM"/>
    </source>
</evidence>
<dbReference type="AlphaFoldDB" id="A0A0L6U1Y9"/>
<proteinExistence type="predicted"/>
<comment type="caution">
    <text evidence="1">The sequence shown here is derived from an EMBL/GenBank/DDBJ whole genome shotgun (WGS) entry which is preliminary data.</text>
</comment>
<accession>A0A0L6U1Y9</accession>
<evidence type="ECO:0000313" key="2">
    <source>
        <dbReference type="Proteomes" id="UP000036873"/>
    </source>
</evidence>
<organism evidence="1 2">
    <name type="scientific">Acetobacterium bakii</name>
    <dbReference type="NCBI Taxonomy" id="52689"/>
    <lineage>
        <taxon>Bacteria</taxon>
        <taxon>Bacillati</taxon>
        <taxon>Bacillota</taxon>
        <taxon>Clostridia</taxon>
        <taxon>Eubacteriales</taxon>
        <taxon>Eubacteriaceae</taxon>
        <taxon>Acetobacterium</taxon>
    </lineage>
</organism>
<name>A0A0L6U1Y9_9FIRM</name>
<sequence>MKTYQYRDLSVIEFPEFLIVTACDSSAGVGEKPGDELNVPTKYISMFAARVCLFELLSCGATIIGISNAVCNEMHPTGEALIQGIEEELSRAGVKDIPINGSTEENFTTSMTGFGIFMVGTAAKLRIIPSHSGDVVICIGTPQFGAGLKLEGNDDIANYEDIQTLLDFEAVNEIIPCGSKGILYEAENLGKINGLCFFNTAADFVLTGSAGPATTVIASVKPFLIPKLSSIFQNKMTIIGHF</sequence>
<gene>
    <name evidence="1" type="ORF">AKG39_09295</name>
</gene>
<dbReference type="PATRIC" id="fig|52689.4.peg.1066"/>
<dbReference type="EMBL" id="LGYO01000022">
    <property type="protein sequence ID" value="KNZ41815.1"/>
    <property type="molecule type" value="Genomic_DNA"/>
</dbReference>
<protein>
    <recommendedName>
        <fullName evidence="3">Alpha-ribazole-5-phosphate synthase CblS for cobalamin biosynthesis</fullName>
    </recommendedName>
</protein>
<dbReference type="Proteomes" id="UP000036873">
    <property type="component" value="Unassembled WGS sequence"/>
</dbReference>
<reference evidence="2" key="1">
    <citation type="submission" date="2015-07" db="EMBL/GenBank/DDBJ databases">
        <title>Draft genome sequence of Acetobacterium bakii DSM 8293, a potential psychrophilic chemical producer through syngas fermentation.</title>
        <authorList>
            <person name="Song Y."/>
            <person name="Hwang S."/>
            <person name="Cho B.-K."/>
        </authorList>
    </citation>
    <scope>NUCLEOTIDE SEQUENCE [LARGE SCALE GENOMIC DNA]</scope>
    <source>
        <strain evidence="2">DSM 8239</strain>
    </source>
</reference>
<dbReference type="RefSeq" id="WP_050740116.1">
    <property type="nucleotide sequence ID" value="NZ_LGYO01000022.1"/>
</dbReference>
<dbReference type="STRING" id="52689.AKG39_09295"/>
<dbReference type="OrthoDB" id="9805740at2"/>
<evidence type="ECO:0000313" key="1">
    <source>
        <dbReference type="EMBL" id="KNZ41815.1"/>
    </source>
</evidence>